<dbReference type="Pfam" id="PF00628">
    <property type="entry name" value="PHD"/>
    <property type="match status" value="1"/>
</dbReference>
<name>A0A1Y2FPC0_9FUNG</name>
<evidence type="ECO:0008006" key="9">
    <source>
        <dbReference type="Google" id="ProtNLM"/>
    </source>
</evidence>
<keyword evidence="8" id="KW-1185">Reference proteome</keyword>
<dbReference type="SUPFAM" id="SSF57850">
    <property type="entry name" value="RING/U-box"/>
    <property type="match status" value="1"/>
</dbReference>
<dbReference type="InterPro" id="IPR019787">
    <property type="entry name" value="Znf_PHD-finger"/>
</dbReference>
<dbReference type="PANTHER" id="PTHR12618">
    <property type="entry name" value="PHD AND RING FINGER DOMAIN-CONTAINING PROTEIN 1"/>
    <property type="match status" value="1"/>
</dbReference>
<keyword evidence="3" id="KW-0862">Zinc</keyword>
<feature type="domain" description="RING-type" evidence="6">
    <location>
        <begin position="9"/>
        <end position="57"/>
    </location>
</feature>
<dbReference type="SMART" id="SM00249">
    <property type="entry name" value="PHD"/>
    <property type="match status" value="1"/>
</dbReference>
<dbReference type="PANTHER" id="PTHR12618:SF20">
    <property type="entry name" value="PHD AND RING FINGER DOMAIN-CONTAINING PROTEIN 1"/>
    <property type="match status" value="1"/>
</dbReference>
<gene>
    <name evidence="7" type="ORF">LY90DRAFT_498934</name>
</gene>
<evidence type="ECO:0000256" key="2">
    <source>
        <dbReference type="ARBA" id="ARBA00022771"/>
    </source>
</evidence>
<sequence>MDEDYIEPCSICLLDLIPENKDETENLGILSCNHKFHEQCIKLWSEKAKACTCPIDRGVFSEIKIYSYNGEYLSTYAIKKKEKNEEIEIEDLSYCIICGRSDHEEIMLLCDICDAPYHTTCLGLNSIPDGNWYCSKCVSENPALEYSMVIDNDPSDIEILYETPSVSEISTSVDNAYRASTSDNVSTRNLSSLRERLKYETKRKYSKMLDTQSVNNIYEKPSSYNGNSEYDLVWRQAKLAKKFNQILVVLFPKIHLKLKKINLSPL</sequence>
<dbReference type="AlphaFoldDB" id="A0A1Y2FPC0"/>
<protein>
    <recommendedName>
        <fullName evidence="9">PHD-type domain-containing protein</fullName>
    </recommendedName>
</protein>
<dbReference type="SMART" id="SM00184">
    <property type="entry name" value="RING"/>
    <property type="match status" value="1"/>
</dbReference>
<accession>A0A1Y2FPC0</accession>
<dbReference type="Proteomes" id="UP000193920">
    <property type="component" value="Unassembled WGS sequence"/>
</dbReference>
<evidence type="ECO:0000259" key="6">
    <source>
        <dbReference type="PROSITE" id="PS50089"/>
    </source>
</evidence>
<comment type="caution">
    <text evidence="7">The sequence shown here is derived from an EMBL/GenBank/DDBJ whole genome shotgun (WGS) entry which is preliminary data.</text>
</comment>
<proteinExistence type="predicted"/>
<evidence type="ECO:0000259" key="5">
    <source>
        <dbReference type="PROSITE" id="PS50016"/>
    </source>
</evidence>
<dbReference type="PROSITE" id="PS50089">
    <property type="entry name" value="ZF_RING_2"/>
    <property type="match status" value="1"/>
</dbReference>
<dbReference type="Pfam" id="PF13639">
    <property type="entry name" value="zf-RING_2"/>
    <property type="match status" value="1"/>
</dbReference>
<dbReference type="InterPro" id="IPR001965">
    <property type="entry name" value="Znf_PHD"/>
</dbReference>
<dbReference type="PROSITE" id="PS50016">
    <property type="entry name" value="ZF_PHD_2"/>
    <property type="match status" value="1"/>
</dbReference>
<dbReference type="PROSITE" id="PS01359">
    <property type="entry name" value="ZF_PHD_1"/>
    <property type="match status" value="1"/>
</dbReference>
<evidence type="ECO:0000313" key="7">
    <source>
        <dbReference type="EMBL" id="ORY85828.1"/>
    </source>
</evidence>
<dbReference type="InterPro" id="IPR047157">
    <property type="entry name" value="PHRF1/Atg35"/>
</dbReference>
<keyword evidence="2 4" id="KW-0863">Zinc-finger</keyword>
<dbReference type="OrthoDB" id="8062037at2759"/>
<dbReference type="SUPFAM" id="SSF57903">
    <property type="entry name" value="FYVE/PHD zinc finger"/>
    <property type="match status" value="1"/>
</dbReference>
<organism evidence="7 8">
    <name type="scientific">Neocallimastix californiae</name>
    <dbReference type="NCBI Taxonomy" id="1754190"/>
    <lineage>
        <taxon>Eukaryota</taxon>
        <taxon>Fungi</taxon>
        <taxon>Fungi incertae sedis</taxon>
        <taxon>Chytridiomycota</taxon>
        <taxon>Chytridiomycota incertae sedis</taxon>
        <taxon>Neocallimastigomycetes</taxon>
        <taxon>Neocallimastigales</taxon>
        <taxon>Neocallimastigaceae</taxon>
        <taxon>Neocallimastix</taxon>
    </lineage>
</organism>
<dbReference type="STRING" id="1754190.A0A1Y2FPC0"/>
<dbReference type="EMBL" id="MCOG01000003">
    <property type="protein sequence ID" value="ORY85828.1"/>
    <property type="molecule type" value="Genomic_DNA"/>
</dbReference>
<dbReference type="InterPro" id="IPR013083">
    <property type="entry name" value="Znf_RING/FYVE/PHD"/>
</dbReference>
<evidence type="ECO:0000256" key="1">
    <source>
        <dbReference type="ARBA" id="ARBA00022723"/>
    </source>
</evidence>
<evidence type="ECO:0000256" key="4">
    <source>
        <dbReference type="PROSITE-ProRule" id="PRU00175"/>
    </source>
</evidence>
<dbReference type="GO" id="GO:0008270">
    <property type="term" value="F:zinc ion binding"/>
    <property type="evidence" value="ECO:0007669"/>
    <property type="project" value="UniProtKB-KW"/>
</dbReference>
<feature type="domain" description="PHD-type" evidence="5">
    <location>
        <begin position="92"/>
        <end position="140"/>
    </location>
</feature>
<evidence type="ECO:0000256" key="3">
    <source>
        <dbReference type="ARBA" id="ARBA00022833"/>
    </source>
</evidence>
<dbReference type="CDD" id="cd15543">
    <property type="entry name" value="PHD_RSF1"/>
    <property type="match status" value="1"/>
</dbReference>
<dbReference type="Gene3D" id="3.30.40.10">
    <property type="entry name" value="Zinc/RING finger domain, C3HC4 (zinc finger)"/>
    <property type="match status" value="2"/>
</dbReference>
<dbReference type="InterPro" id="IPR019786">
    <property type="entry name" value="Zinc_finger_PHD-type_CS"/>
</dbReference>
<dbReference type="InterPro" id="IPR001841">
    <property type="entry name" value="Znf_RING"/>
</dbReference>
<keyword evidence="1" id="KW-0479">Metal-binding</keyword>
<dbReference type="InterPro" id="IPR011011">
    <property type="entry name" value="Znf_FYVE_PHD"/>
</dbReference>
<reference evidence="7 8" key="1">
    <citation type="submission" date="2016-08" db="EMBL/GenBank/DDBJ databases">
        <title>A Parts List for Fungal Cellulosomes Revealed by Comparative Genomics.</title>
        <authorList>
            <consortium name="DOE Joint Genome Institute"/>
            <person name="Haitjema C.H."/>
            <person name="Gilmore S.P."/>
            <person name="Henske J.K."/>
            <person name="Solomon K.V."/>
            <person name="De Groot R."/>
            <person name="Kuo A."/>
            <person name="Mondo S.J."/>
            <person name="Salamov A.A."/>
            <person name="Labutti K."/>
            <person name="Zhao Z."/>
            <person name="Chiniquy J."/>
            <person name="Barry K."/>
            <person name="Brewer H.M."/>
            <person name="Purvine S.O."/>
            <person name="Wright A.T."/>
            <person name="Boxma B."/>
            <person name="Van Alen T."/>
            <person name="Hackstein J.H."/>
            <person name="Baker S.E."/>
            <person name="Grigoriev I.V."/>
            <person name="O'Malley M.A."/>
        </authorList>
    </citation>
    <scope>NUCLEOTIDE SEQUENCE [LARGE SCALE GENOMIC DNA]</scope>
    <source>
        <strain evidence="7 8">G1</strain>
    </source>
</reference>
<evidence type="ECO:0000313" key="8">
    <source>
        <dbReference type="Proteomes" id="UP000193920"/>
    </source>
</evidence>